<dbReference type="RefSeq" id="WP_190253610.1">
    <property type="nucleotide sequence ID" value="NZ_BMPI01000035.1"/>
</dbReference>
<evidence type="ECO:0000313" key="1">
    <source>
        <dbReference type="EMBL" id="GGM52820.1"/>
    </source>
</evidence>
<sequence length="104" mass="11575">MTARKPGLSRRQHVELGEKLQATRDEVLRAVTLLSNVYPVASRQVRAAETTLRKFDELRSALDDVSARELPGDLWSPTIYYGANREQRAAWLAANPLDDEPGGA</sequence>
<keyword evidence="2" id="KW-1185">Reference proteome</keyword>
<protein>
    <submittedName>
        <fullName evidence="1">Uncharacterized protein</fullName>
    </submittedName>
</protein>
<accession>A0A917X1M7</accession>
<name>A0A917X1M7_9ACTN</name>
<reference evidence="1" key="2">
    <citation type="submission" date="2020-09" db="EMBL/GenBank/DDBJ databases">
        <authorList>
            <person name="Sun Q."/>
            <person name="Ohkuma M."/>
        </authorList>
    </citation>
    <scope>NUCLEOTIDE SEQUENCE</scope>
    <source>
        <strain evidence="1">JCM 19831</strain>
    </source>
</reference>
<dbReference type="AlphaFoldDB" id="A0A917X1M7"/>
<reference evidence="1" key="1">
    <citation type="journal article" date="2014" name="Int. J. Syst. Evol. Microbiol.">
        <title>Complete genome sequence of Corynebacterium casei LMG S-19264T (=DSM 44701T), isolated from a smear-ripened cheese.</title>
        <authorList>
            <consortium name="US DOE Joint Genome Institute (JGI-PGF)"/>
            <person name="Walter F."/>
            <person name="Albersmeier A."/>
            <person name="Kalinowski J."/>
            <person name="Ruckert C."/>
        </authorList>
    </citation>
    <scope>NUCLEOTIDE SEQUENCE</scope>
    <source>
        <strain evidence="1">JCM 19831</strain>
    </source>
</reference>
<evidence type="ECO:0000313" key="2">
    <source>
        <dbReference type="Proteomes" id="UP000642070"/>
    </source>
</evidence>
<dbReference type="EMBL" id="BMPI01000035">
    <property type="protein sequence ID" value="GGM52820.1"/>
    <property type="molecule type" value="Genomic_DNA"/>
</dbReference>
<dbReference type="Proteomes" id="UP000642070">
    <property type="component" value="Unassembled WGS sequence"/>
</dbReference>
<proteinExistence type="predicted"/>
<comment type="caution">
    <text evidence="1">The sequence shown here is derived from an EMBL/GenBank/DDBJ whole genome shotgun (WGS) entry which is preliminary data.</text>
</comment>
<organism evidence="1 2">
    <name type="scientific">Dactylosporangium sucinum</name>
    <dbReference type="NCBI Taxonomy" id="1424081"/>
    <lineage>
        <taxon>Bacteria</taxon>
        <taxon>Bacillati</taxon>
        <taxon>Actinomycetota</taxon>
        <taxon>Actinomycetes</taxon>
        <taxon>Micromonosporales</taxon>
        <taxon>Micromonosporaceae</taxon>
        <taxon>Dactylosporangium</taxon>
    </lineage>
</organism>
<gene>
    <name evidence="1" type="ORF">GCM10007977_062970</name>
</gene>